<comment type="subcellular location">
    <subcellularLocation>
        <location evidence="1">Nucleus</location>
    </subcellularLocation>
</comment>
<feature type="region of interest" description="Disordered" evidence="6">
    <location>
        <begin position="1"/>
        <end position="68"/>
    </location>
</feature>
<accession>A0A238F3M0</accession>
<feature type="compositionally biased region" description="Basic and acidic residues" evidence="6">
    <location>
        <begin position="337"/>
        <end position="348"/>
    </location>
</feature>
<dbReference type="PANTHER" id="PTHR13044">
    <property type="entry name" value="ACTIVATING TRANSCRIPTION FACTOR ATF 4/5"/>
    <property type="match status" value="1"/>
</dbReference>
<evidence type="ECO:0000313" key="8">
    <source>
        <dbReference type="EMBL" id="SCV67329.1"/>
    </source>
</evidence>
<dbReference type="PROSITE" id="PS00036">
    <property type="entry name" value="BZIP_BASIC"/>
    <property type="match status" value="1"/>
</dbReference>
<feature type="compositionally biased region" description="Acidic residues" evidence="6">
    <location>
        <begin position="57"/>
        <end position="67"/>
    </location>
</feature>
<dbReference type="InterPro" id="IPR004827">
    <property type="entry name" value="bZIP"/>
</dbReference>
<feature type="compositionally biased region" description="Basic and acidic residues" evidence="6">
    <location>
        <begin position="99"/>
        <end position="111"/>
    </location>
</feature>
<dbReference type="SUPFAM" id="SSF57959">
    <property type="entry name" value="Leucine zipper domain"/>
    <property type="match status" value="1"/>
</dbReference>
<evidence type="ECO:0000259" key="7">
    <source>
        <dbReference type="PROSITE" id="PS00036"/>
    </source>
</evidence>
<keyword evidence="5" id="KW-0539">Nucleus</keyword>
<evidence type="ECO:0000256" key="3">
    <source>
        <dbReference type="ARBA" id="ARBA00023125"/>
    </source>
</evidence>
<dbReference type="GO" id="GO:0001228">
    <property type="term" value="F:DNA-binding transcription activator activity, RNA polymerase II-specific"/>
    <property type="evidence" value="ECO:0007669"/>
    <property type="project" value="TreeGrafter"/>
</dbReference>
<evidence type="ECO:0000313" key="9">
    <source>
        <dbReference type="Proteomes" id="UP000198372"/>
    </source>
</evidence>
<keyword evidence="4" id="KW-0804">Transcription</keyword>
<keyword evidence="3" id="KW-0238">DNA-binding</keyword>
<dbReference type="Proteomes" id="UP000198372">
    <property type="component" value="Unassembled WGS sequence"/>
</dbReference>
<sequence length="568" mass="60524">MGMYEFRQRVGAGRSSAGASSTASSDSAATTTTSTTDEKRFSSPHDARGRSNHRDTNEEEDDDDDGSSTELALVHPLLKRGASGGSSHAALASSPRTKKQFELTTDHRGSLERASSTSSSLSHFKTVHESTASENVTVPAVGVGGTQTHFLAPAPVSVNDLDADLRQLAILQTLLQRQQAIVQASVEAAAAAKKLKRELEEEENAAAGASRTVTTEGEDSSSTIHGAQHQQQHRALQPSSHPPRGPSSSSTSWLDGLNTIHDSTPSSSSVAELAQAQQQLDLWTKVAFTSHAGTPLPTNNNGGASPNRAPSIALFQIHRSPTNGGQGDQEEDQEMNSEDRDGHPMAHDFDWSSFYPDLMMDSPGRTNATTSTMATSTTVAPFVVGGVVNPSSSIAAVLDGRVGPTTTSTPSSLSSTESKPPQAPRTTTTTSSSTNSTTTTTNKSLSRRASTSSRQRTRSPSPPLVDPSLIDELLQDEYPLRPPLTEGTPEEIEQDKRRRNTEASARFRARKKQRDAVLLHTSAQLRARAQALEKEKMGLVKENQWLRELAQAAGAGVEVGVGGVRKRV</sequence>
<gene>
    <name evidence="8" type="ORF">BQ2448_5975</name>
</gene>
<evidence type="ECO:0000256" key="1">
    <source>
        <dbReference type="ARBA" id="ARBA00004123"/>
    </source>
</evidence>
<feature type="region of interest" description="Disordered" evidence="6">
    <location>
        <begin position="201"/>
        <end position="273"/>
    </location>
</feature>
<keyword evidence="2" id="KW-0805">Transcription regulation</keyword>
<dbReference type="EMBL" id="FMSP01000001">
    <property type="protein sequence ID" value="SCV67329.1"/>
    <property type="molecule type" value="Genomic_DNA"/>
</dbReference>
<feature type="region of interest" description="Disordered" evidence="6">
    <location>
        <begin position="399"/>
        <end position="510"/>
    </location>
</feature>
<evidence type="ECO:0000256" key="4">
    <source>
        <dbReference type="ARBA" id="ARBA00023163"/>
    </source>
</evidence>
<dbReference type="Pfam" id="PF07716">
    <property type="entry name" value="bZIP_2"/>
    <property type="match status" value="1"/>
</dbReference>
<name>A0A238F3M0_9BASI</name>
<evidence type="ECO:0000256" key="5">
    <source>
        <dbReference type="ARBA" id="ARBA00023242"/>
    </source>
</evidence>
<dbReference type="GO" id="GO:0005634">
    <property type="term" value="C:nucleus"/>
    <property type="evidence" value="ECO:0007669"/>
    <property type="project" value="UniProtKB-SubCell"/>
</dbReference>
<protein>
    <submittedName>
        <fullName evidence="8">BQ2448_5975 protein</fullName>
    </submittedName>
</protein>
<feature type="compositionally biased region" description="Basic and acidic residues" evidence="6">
    <location>
        <begin position="36"/>
        <end position="56"/>
    </location>
</feature>
<feature type="region of interest" description="Disordered" evidence="6">
    <location>
        <begin position="318"/>
        <end position="348"/>
    </location>
</feature>
<dbReference type="GO" id="GO:0000977">
    <property type="term" value="F:RNA polymerase II transcription regulatory region sequence-specific DNA binding"/>
    <property type="evidence" value="ECO:0007669"/>
    <property type="project" value="TreeGrafter"/>
</dbReference>
<feature type="domain" description="BZIP" evidence="7">
    <location>
        <begin position="496"/>
        <end position="510"/>
    </location>
</feature>
<organism evidence="8 9">
    <name type="scientific">Microbotryum intermedium</name>
    <dbReference type="NCBI Taxonomy" id="269621"/>
    <lineage>
        <taxon>Eukaryota</taxon>
        <taxon>Fungi</taxon>
        <taxon>Dikarya</taxon>
        <taxon>Basidiomycota</taxon>
        <taxon>Pucciniomycotina</taxon>
        <taxon>Microbotryomycetes</taxon>
        <taxon>Microbotryales</taxon>
        <taxon>Microbotryaceae</taxon>
        <taxon>Microbotryum</taxon>
    </lineage>
</organism>
<feature type="compositionally biased region" description="Polar residues" evidence="6">
    <location>
        <begin position="211"/>
        <end position="234"/>
    </location>
</feature>
<feature type="region of interest" description="Disordered" evidence="6">
    <location>
        <begin position="80"/>
        <end position="123"/>
    </location>
</feature>
<feature type="compositionally biased region" description="Low complexity" evidence="6">
    <location>
        <begin position="404"/>
        <end position="454"/>
    </location>
</feature>
<evidence type="ECO:0000256" key="6">
    <source>
        <dbReference type="SAM" id="MobiDB-lite"/>
    </source>
</evidence>
<feature type="compositionally biased region" description="Low complexity" evidence="6">
    <location>
        <begin position="85"/>
        <end position="94"/>
    </location>
</feature>
<dbReference type="AlphaFoldDB" id="A0A238F3M0"/>
<evidence type="ECO:0000256" key="2">
    <source>
        <dbReference type="ARBA" id="ARBA00023015"/>
    </source>
</evidence>
<keyword evidence="9" id="KW-1185">Reference proteome</keyword>
<feature type="compositionally biased region" description="Low complexity" evidence="6">
    <location>
        <begin position="11"/>
        <end position="35"/>
    </location>
</feature>
<dbReference type="PANTHER" id="PTHR13044:SF14">
    <property type="entry name" value="CRYPTOCEPHAL, ISOFORM A"/>
    <property type="match status" value="1"/>
</dbReference>
<dbReference type="OrthoDB" id="1939598at2759"/>
<proteinExistence type="predicted"/>
<dbReference type="InterPro" id="IPR046347">
    <property type="entry name" value="bZIP_sf"/>
</dbReference>
<reference evidence="9" key="1">
    <citation type="submission" date="2016-09" db="EMBL/GenBank/DDBJ databases">
        <authorList>
            <person name="Jeantristanb JTB J.-T."/>
            <person name="Ricardo R."/>
        </authorList>
    </citation>
    <scope>NUCLEOTIDE SEQUENCE [LARGE SCALE GENOMIC DNA]</scope>
</reference>
<dbReference type="CDD" id="cd14705">
    <property type="entry name" value="bZIP_Zip1"/>
    <property type="match status" value="1"/>
</dbReference>
<dbReference type="Gene3D" id="1.20.5.170">
    <property type="match status" value="1"/>
</dbReference>